<gene>
    <name evidence="2" type="ORF">AUC68_11750</name>
</gene>
<evidence type="ECO:0000313" key="3">
    <source>
        <dbReference type="Proteomes" id="UP000094501"/>
    </source>
</evidence>
<dbReference type="GO" id="GO:0005737">
    <property type="term" value="C:cytoplasm"/>
    <property type="evidence" value="ECO:0007669"/>
    <property type="project" value="InterPro"/>
</dbReference>
<dbReference type="PANTHER" id="PTHR43031">
    <property type="entry name" value="FAD-DEPENDENT OXIDOREDUCTASE"/>
    <property type="match status" value="1"/>
</dbReference>
<evidence type="ECO:0000259" key="1">
    <source>
        <dbReference type="PROSITE" id="PS50206"/>
    </source>
</evidence>
<dbReference type="RefSeq" id="WP_069435899.1">
    <property type="nucleotide sequence ID" value="NZ_LPWG01000002.1"/>
</dbReference>
<name>A0A1E3W5F5_9HYPH</name>
<dbReference type="EMBL" id="LPWG01000002">
    <property type="protein sequence ID" value="ODS01055.1"/>
    <property type="molecule type" value="Genomic_DNA"/>
</dbReference>
<dbReference type="PROSITE" id="PS50206">
    <property type="entry name" value="RHODANESE_3"/>
    <property type="match status" value="1"/>
</dbReference>
<dbReference type="PANTHER" id="PTHR43031:SF1">
    <property type="entry name" value="PYRIDINE NUCLEOTIDE-DISULPHIDE OXIDOREDUCTASE"/>
    <property type="match status" value="1"/>
</dbReference>
<dbReference type="InterPro" id="IPR001763">
    <property type="entry name" value="Rhodanese-like_dom"/>
</dbReference>
<sequence>MSTYQRIGIAEARLLAARDDVSLLDVRDPNAFRQGHVYGARNVNEKDVPRLVEELSKSAPLVIYCYHGNSSRLYARVFAAQGFAEVYSVDGGYDAWRSSSAAAGVGAPG</sequence>
<proteinExistence type="predicted"/>
<dbReference type="STRING" id="1774968.AUC68_11750"/>
<accession>A0A1E3W5F5</accession>
<dbReference type="Gene3D" id="3.40.250.10">
    <property type="entry name" value="Rhodanese-like domain"/>
    <property type="match status" value="1"/>
</dbReference>
<dbReference type="InterPro" id="IPR050229">
    <property type="entry name" value="GlpE_sulfurtransferase"/>
</dbReference>
<reference evidence="2 3" key="1">
    <citation type="journal article" date="2016" name="Environ. Microbiol.">
        <title>New Methyloceanibacter diversity from North Sea sediments includes methanotroph containing solely the soluble methane monooxygenase.</title>
        <authorList>
            <person name="Vekeman B."/>
            <person name="Kerckhof F.M."/>
            <person name="Cremers G."/>
            <person name="de Vos P."/>
            <person name="Vandamme P."/>
            <person name="Boon N."/>
            <person name="Op den Camp H.J."/>
            <person name="Heylen K."/>
        </authorList>
    </citation>
    <scope>NUCLEOTIDE SEQUENCE [LARGE SCALE GENOMIC DNA]</scope>
    <source>
        <strain evidence="2 3">R-67174</strain>
    </source>
</reference>
<protein>
    <recommendedName>
        <fullName evidence="1">Rhodanese domain-containing protein</fullName>
    </recommendedName>
</protein>
<dbReference type="Pfam" id="PF00581">
    <property type="entry name" value="Rhodanese"/>
    <property type="match status" value="1"/>
</dbReference>
<dbReference type="OrthoDB" id="9812708at2"/>
<dbReference type="SUPFAM" id="SSF52821">
    <property type="entry name" value="Rhodanese/Cell cycle control phosphatase"/>
    <property type="match status" value="1"/>
</dbReference>
<feature type="domain" description="Rhodanese" evidence="1">
    <location>
        <begin position="17"/>
        <end position="101"/>
    </location>
</feature>
<dbReference type="Proteomes" id="UP000094501">
    <property type="component" value="Unassembled WGS sequence"/>
</dbReference>
<keyword evidence="3" id="KW-1185">Reference proteome</keyword>
<evidence type="ECO:0000313" key="2">
    <source>
        <dbReference type="EMBL" id="ODS01055.1"/>
    </source>
</evidence>
<dbReference type="SMART" id="SM00450">
    <property type="entry name" value="RHOD"/>
    <property type="match status" value="1"/>
</dbReference>
<dbReference type="InterPro" id="IPR023695">
    <property type="entry name" value="Thiosulf_sulfurTrfase"/>
</dbReference>
<dbReference type="GO" id="GO:0004792">
    <property type="term" value="F:thiosulfate-cyanide sulfurtransferase activity"/>
    <property type="evidence" value="ECO:0007669"/>
    <property type="project" value="InterPro"/>
</dbReference>
<dbReference type="AlphaFoldDB" id="A0A1E3W5F5"/>
<comment type="caution">
    <text evidence="2">The sequence shown here is derived from an EMBL/GenBank/DDBJ whole genome shotgun (WGS) entry which is preliminary data.</text>
</comment>
<dbReference type="CDD" id="cd01444">
    <property type="entry name" value="GlpE_ST"/>
    <property type="match status" value="1"/>
</dbReference>
<organism evidence="2 3">
    <name type="scientific">Methyloceanibacter methanicus</name>
    <dbReference type="NCBI Taxonomy" id="1774968"/>
    <lineage>
        <taxon>Bacteria</taxon>
        <taxon>Pseudomonadati</taxon>
        <taxon>Pseudomonadota</taxon>
        <taxon>Alphaproteobacteria</taxon>
        <taxon>Hyphomicrobiales</taxon>
        <taxon>Hyphomicrobiaceae</taxon>
        <taxon>Methyloceanibacter</taxon>
    </lineage>
</organism>
<dbReference type="InterPro" id="IPR036873">
    <property type="entry name" value="Rhodanese-like_dom_sf"/>
</dbReference>